<protein>
    <submittedName>
        <fullName evidence="1">Uncharacterized protein</fullName>
    </submittedName>
</protein>
<gene>
    <name evidence="1" type="ORF">K488DRAFT_51237</name>
</gene>
<accession>A0ACB8QJF1</accession>
<evidence type="ECO:0000313" key="1">
    <source>
        <dbReference type="EMBL" id="KAI0031815.1"/>
    </source>
</evidence>
<reference evidence="1" key="1">
    <citation type="submission" date="2021-02" db="EMBL/GenBank/DDBJ databases">
        <authorList>
            <consortium name="DOE Joint Genome Institute"/>
            <person name="Ahrendt S."/>
            <person name="Looney B.P."/>
            <person name="Miyauchi S."/>
            <person name="Morin E."/>
            <person name="Drula E."/>
            <person name="Courty P.E."/>
            <person name="Chicoki N."/>
            <person name="Fauchery L."/>
            <person name="Kohler A."/>
            <person name="Kuo A."/>
            <person name="Labutti K."/>
            <person name="Pangilinan J."/>
            <person name="Lipzen A."/>
            <person name="Riley R."/>
            <person name="Andreopoulos W."/>
            <person name="He G."/>
            <person name="Johnson J."/>
            <person name="Barry K.W."/>
            <person name="Grigoriev I.V."/>
            <person name="Nagy L."/>
            <person name="Hibbett D."/>
            <person name="Henrissat B."/>
            <person name="Matheny P.B."/>
            <person name="Labbe J."/>
            <person name="Martin F."/>
        </authorList>
    </citation>
    <scope>NUCLEOTIDE SEQUENCE</scope>
    <source>
        <strain evidence="1">EC-137</strain>
    </source>
</reference>
<evidence type="ECO:0000313" key="2">
    <source>
        <dbReference type="Proteomes" id="UP000814128"/>
    </source>
</evidence>
<comment type="caution">
    <text evidence="1">The sequence shown here is derived from an EMBL/GenBank/DDBJ whole genome shotgun (WGS) entry which is preliminary data.</text>
</comment>
<organism evidence="1 2">
    <name type="scientific">Vararia minispora EC-137</name>
    <dbReference type="NCBI Taxonomy" id="1314806"/>
    <lineage>
        <taxon>Eukaryota</taxon>
        <taxon>Fungi</taxon>
        <taxon>Dikarya</taxon>
        <taxon>Basidiomycota</taxon>
        <taxon>Agaricomycotina</taxon>
        <taxon>Agaricomycetes</taxon>
        <taxon>Russulales</taxon>
        <taxon>Lachnocladiaceae</taxon>
        <taxon>Vararia</taxon>
    </lineage>
</organism>
<reference evidence="1" key="2">
    <citation type="journal article" date="2022" name="New Phytol.">
        <title>Evolutionary transition to the ectomycorrhizal habit in the genomes of a hyperdiverse lineage of mushroom-forming fungi.</title>
        <authorList>
            <person name="Looney B."/>
            <person name="Miyauchi S."/>
            <person name="Morin E."/>
            <person name="Drula E."/>
            <person name="Courty P.E."/>
            <person name="Kohler A."/>
            <person name="Kuo A."/>
            <person name="LaButti K."/>
            <person name="Pangilinan J."/>
            <person name="Lipzen A."/>
            <person name="Riley R."/>
            <person name="Andreopoulos W."/>
            <person name="He G."/>
            <person name="Johnson J."/>
            <person name="Nolan M."/>
            <person name="Tritt A."/>
            <person name="Barry K.W."/>
            <person name="Grigoriev I.V."/>
            <person name="Nagy L.G."/>
            <person name="Hibbett D."/>
            <person name="Henrissat B."/>
            <person name="Matheny P.B."/>
            <person name="Labbe J."/>
            <person name="Martin F.M."/>
        </authorList>
    </citation>
    <scope>NUCLEOTIDE SEQUENCE</scope>
    <source>
        <strain evidence="1">EC-137</strain>
    </source>
</reference>
<keyword evidence="2" id="KW-1185">Reference proteome</keyword>
<name>A0ACB8QJF1_9AGAM</name>
<proteinExistence type="predicted"/>
<sequence length="183" mass="19679">MSTVLEDIAALQAREADTEFLVRKSMTKGYQLFSALVPPAYTGFVLLRRPRGHFSINRLLRATWVGGGVGASLFLSQNWIATGGAYGYARSVSSSPDALRMRRLRAAYDADSLRADDHATIGALLFAVLTPAVLWKRATTIHLILGGAGLGAAVGLTTHTVRHITGDPAPPTPLPEIIKRRDS</sequence>
<dbReference type="EMBL" id="MU273566">
    <property type="protein sequence ID" value="KAI0031815.1"/>
    <property type="molecule type" value="Genomic_DNA"/>
</dbReference>
<dbReference type="Proteomes" id="UP000814128">
    <property type="component" value="Unassembled WGS sequence"/>
</dbReference>